<evidence type="ECO:0000256" key="1">
    <source>
        <dbReference type="ARBA" id="ARBA00022531"/>
    </source>
</evidence>
<keyword evidence="2" id="KW-0604">Photosystem II</keyword>
<dbReference type="InterPro" id="IPR028203">
    <property type="entry name" value="PSII_CF48-like_dom"/>
</dbReference>
<evidence type="ECO:0000256" key="2">
    <source>
        <dbReference type="ARBA" id="ARBA00023276"/>
    </source>
</evidence>
<evidence type="ECO:0000313" key="4">
    <source>
        <dbReference type="EMBL" id="RDE24668.1"/>
    </source>
</evidence>
<reference evidence="4 5" key="1">
    <citation type="submission" date="2018-07" db="EMBL/GenBank/DDBJ databases">
        <title>Motiliproteus coralliicola sp. nov., a bacterium isolated from Coral.</title>
        <authorList>
            <person name="Wang G."/>
        </authorList>
    </citation>
    <scope>NUCLEOTIDE SEQUENCE [LARGE SCALE GENOMIC DNA]</scope>
    <source>
        <strain evidence="4 5">C34</strain>
    </source>
</reference>
<organism evidence="4 5">
    <name type="scientific">Motiliproteus coralliicola</name>
    <dbReference type="NCBI Taxonomy" id="2283196"/>
    <lineage>
        <taxon>Bacteria</taxon>
        <taxon>Pseudomonadati</taxon>
        <taxon>Pseudomonadota</taxon>
        <taxon>Gammaproteobacteria</taxon>
        <taxon>Oceanospirillales</taxon>
        <taxon>Oceanospirillaceae</taxon>
        <taxon>Motiliproteus</taxon>
    </lineage>
</organism>
<dbReference type="OrthoDB" id="9813892at2"/>
<gene>
    <name evidence="4" type="ORF">DV711_03505</name>
</gene>
<proteinExistence type="predicted"/>
<feature type="domain" description="Photosynthesis system II assembly factor Ycf48/Hcf136-like" evidence="3">
    <location>
        <begin position="127"/>
        <end position="172"/>
    </location>
</feature>
<dbReference type="GO" id="GO:0009523">
    <property type="term" value="C:photosystem II"/>
    <property type="evidence" value="ECO:0007669"/>
    <property type="project" value="UniProtKB-KW"/>
</dbReference>
<dbReference type="Pfam" id="PF14870">
    <property type="entry name" value="PSII_BNR"/>
    <property type="match status" value="2"/>
</dbReference>
<dbReference type="PANTHER" id="PTHR47199">
    <property type="entry name" value="PHOTOSYSTEM II STABILITY/ASSEMBLY FACTOR HCF136, CHLOROPLASTIC"/>
    <property type="match status" value="1"/>
</dbReference>
<evidence type="ECO:0000313" key="5">
    <source>
        <dbReference type="Proteomes" id="UP000253769"/>
    </source>
</evidence>
<name>A0A369WRC8_9GAMM</name>
<dbReference type="PANTHER" id="PTHR47199:SF2">
    <property type="entry name" value="PHOTOSYSTEM II STABILITY_ASSEMBLY FACTOR HCF136, CHLOROPLASTIC"/>
    <property type="match status" value="1"/>
</dbReference>
<comment type="caution">
    <text evidence="4">The sequence shown here is derived from an EMBL/GenBank/DDBJ whole genome shotgun (WGS) entry which is preliminary data.</text>
</comment>
<keyword evidence="1" id="KW-0602">Photosynthesis</keyword>
<sequence length="386" mass="41239">MPTSHRPAFVAAVDNPAWAAVRPPSGTAASHPLATSLVIQFSGIPMYKPVDLLTQFSGLQGMLWVALGVLVLLGTAEARTYRDPIDLPAQFSAAASQSLLLDIVNRSGRLIAVGERGHILFSDDQGLSWRQAEVPTRSHLNAIAFSDENTGWAVGEDQVLLQTRDGGLSWSLVSDGRDADQKGPLLDIHFNSQSEGFAIGVFNKLLHSRDGGQNWLSWEAHIDNLDEWHLFAIAAGQEGHWYIASEMGLLFRSVDGGESFAPIQTDHGGSFHGILARPGEDGLDRVVLFGVGGVLYTSVDGGEQWKRVNTGTETGLAGATWLADGSALIVGADGLILLLNSELTQVKQHLIENGLPLSAVSLTENNRATLVGLGGVQSLSIQEFLP</sequence>
<dbReference type="GO" id="GO:0015979">
    <property type="term" value="P:photosynthesis"/>
    <property type="evidence" value="ECO:0007669"/>
    <property type="project" value="UniProtKB-KW"/>
</dbReference>
<protein>
    <recommendedName>
        <fullName evidence="3">Photosynthesis system II assembly factor Ycf48/Hcf136-like domain-containing protein</fullName>
    </recommendedName>
</protein>
<dbReference type="EMBL" id="QQOH01000001">
    <property type="protein sequence ID" value="RDE24668.1"/>
    <property type="molecule type" value="Genomic_DNA"/>
</dbReference>
<accession>A0A369WRC8</accession>
<evidence type="ECO:0000259" key="3">
    <source>
        <dbReference type="Pfam" id="PF14870"/>
    </source>
</evidence>
<dbReference type="SUPFAM" id="SSF110296">
    <property type="entry name" value="Oligoxyloglucan reducing end-specific cellobiohydrolase"/>
    <property type="match status" value="1"/>
</dbReference>
<feature type="domain" description="Photosynthesis system II assembly factor Ycf48/Hcf136-like" evidence="3">
    <location>
        <begin position="184"/>
        <end position="265"/>
    </location>
</feature>
<dbReference type="AlphaFoldDB" id="A0A369WRC8"/>
<keyword evidence="5" id="KW-1185">Reference proteome</keyword>
<dbReference type="Proteomes" id="UP000253769">
    <property type="component" value="Unassembled WGS sequence"/>
</dbReference>
<dbReference type="Gene3D" id="2.130.10.10">
    <property type="entry name" value="YVTN repeat-like/Quinoprotein amine dehydrogenase"/>
    <property type="match status" value="2"/>
</dbReference>
<dbReference type="InterPro" id="IPR015943">
    <property type="entry name" value="WD40/YVTN_repeat-like_dom_sf"/>
</dbReference>